<sequence length="139" mass="16337">MHTYKYFLFLVIFFFHPNAPAETGEDEELTIIGSIWQLSRNSSSSKFFGNGQVLYFFSHDAYQTYNARKFAHWDTFSAVDSRDLVRLKKNQKIKLQKSKFNKVIYEVTLLDGFYAGKTYFLIADELKNFTQEKNNEEAV</sequence>
<name>A4GJA1_9BACT</name>
<organism evidence="2">
    <name type="scientific">uncultured marine bacterium EB0_49D07</name>
    <dbReference type="NCBI Taxonomy" id="415439"/>
    <lineage>
        <taxon>Bacteria</taxon>
        <taxon>environmental samples</taxon>
    </lineage>
</organism>
<gene>
    <name evidence="2" type="ORF">MBMO_EB0-49D07.0039</name>
</gene>
<feature type="chain" id="PRO_5002669362" evidence="1">
    <location>
        <begin position="22"/>
        <end position="139"/>
    </location>
</feature>
<feature type="signal peptide" evidence="1">
    <location>
        <begin position="1"/>
        <end position="21"/>
    </location>
</feature>
<proteinExistence type="predicted"/>
<evidence type="ECO:0000313" key="2">
    <source>
        <dbReference type="EMBL" id="ABL97196.1"/>
    </source>
</evidence>
<dbReference type="EMBL" id="EF107099">
    <property type="protein sequence ID" value="ABL97196.1"/>
    <property type="molecule type" value="Genomic_DNA"/>
</dbReference>
<protein>
    <submittedName>
        <fullName evidence="2">Uncharacterized protein</fullName>
    </submittedName>
</protein>
<accession>A4GJA1</accession>
<evidence type="ECO:0000256" key="1">
    <source>
        <dbReference type="SAM" id="SignalP"/>
    </source>
</evidence>
<dbReference type="AlphaFoldDB" id="A4GJA1"/>
<reference evidence="2" key="1">
    <citation type="journal article" date="2007" name="Environ. Microbiol.">
        <title>Proteorhodopsin photosystem gene clusters exhibit co-evolutionary trends and shared ancestry among diverse marine microbial phyla.</title>
        <authorList>
            <person name="McCarren J."/>
            <person name="Delong E.F."/>
        </authorList>
    </citation>
    <scope>NUCLEOTIDE SEQUENCE</scope>
</reference>
<keyword evidence="1" id="KW-0732">Signal</keyword>